<dbReference type="eggNOG" id="COG0745">
    <property type="taxonomic scope" value="Bacteria"/>
</dbReference>
<dbReference type="InterPro" id="IPR011006">
    <property type="entry name" value="CheY-like_superfamily"/>
</dbReference>
<dbReference type="OrthoDB" id="9786548at2"/>
<protein>
    <submittedName>
        <fullName evidence="4">Response regulator receiver protein</fullName>
    </submittedName>
</protein>
<dbReference type="PANTHER" id="PTHR44591:SF3">
    <property type="entry name" value="RESPONSE REGULATORY DOMAIN-CONTAINING PROTEIN"/>
    <property type="match status" value="1"/>
</dbReference>
<dbReference type="GO" id="GO:0000160">
    <property type="term" value="P:phosphorelay signal transduction system"/>
    <property type="evidence" value="ECO:0007669"/>
    <property type="project" value="InterPro"/>
</dbReference>
<name>A0LA11_MAGMM</name>
<dbReference type="InterPro" id="IPR001789">
    <property type="entry name" value="Sig_transdc_resp-reg_receiver"/>
</dbReference>
<dbReference type="InterPro" id="IPR050595">
    <property type="entry name" value="Bact_response_regulator"/>
</dbReference>
<dbReference type="HOGENOM" id="CLU_000445_69_17_5"/>
<dbReference type="SMART" id="SM00448">
    <property type="entry name" value="REC"/>
    <property type="match status" value="1"/>
</dbReference>
<keyword evidence="1 2" id="KW-0597">Phosphoprotein</keyword>
<dbReference type="Pfam" id="PF00072">
    <property type="entry name" value="Response_reg"/>
    <property type="match status" value="1"/>
</dbReference>
<dbReference type="KEGG" id="mgm:Mmc1_2304"/>
<dbReference type="PROSITE" id="PS50110">
    <property type="entry name" value="RESPONSE_REGULATORY"/>
    <property type="match status" value="1"/>
</dbReference>
<evidence type="ECO:0000259" key="3">
    <source>
        <dbReference type="PROSITE" id="PS50110"/>
    </source>
</evidence>
<evidence type="ECO:0000313" key="5">
    <source>
        <dbReference type="Proteomes" id="UP000002586"/>
    </source>
</evidence>
<dbReference type="RefSeq" id="WP_011713925.1">
    <property type="nucleotide sequence ID" value="NC_008576.1"/>
</dbReference>
<dbReference type="AlphaFoldDB" id="A0LA11"/>
<reference evidence="5" key="1">
    <citation type="journal article" date="2009" name="Appl. Environ. Microbiol.">
        <title>Complete genome sequence of the chemolithoautotrophic marine magnetotactic coccus strain MC-1.</title>
        <authorList>
            <person name="Schubbe S."/>
            <person name="Williams T.J."/>
            <person name="Xie G."/>
            <person name="Kiss H.E."/>
            <person name="Brettin T.S."/>
            <person name="Martinez D."/>
            <person name="Ross C.A."/>
            <person name="Schuler D."/>
            <person name="Cox B.L."/>
            <person name="Nealson K.H."/>
            <person name="Bazylinski D.A."/>
        </authorList>
    </citation>
    <scope>NUCLEOTIDE SEQUENCE [LARGE SCALE GENOMIC DNA]</scope>
    <source>
        <strain evidence="5">ATCC BAA-1437 / JCM 17883 / MC-1</strain>
    </source>
</reference>
<sequence length="150" mass="17038">MNRVDEKQAILVVDDSPANIEIIKGTLVPEFTILATLNGNSAVKIAEAKQPDLILLDIMMPDMDGYEVCRRLKANDQTNRIPIIFTSAKNAIMDEAKGMMLGAVDYLIKPLEPKILKVRVQAQLHQQRQWRIREHQLLARIHELESTQRG</sequence>
<keyword evidence="5" id="KW-1185">Reference proteome</keyword>
<dbReference type="EMBL" id="CP000471">
    <property type="protein sequence ID" value="ABK44804.1"/>
    <property type="molecule type" value="Genomic_DNA"/>
</dbReference>
<dbReference type="PANTHER" id="PTHR44591">
    <property type="entry name" value="STRESS RESPONSE REGULATOR PROTEIN 1"/>
    <property type="match status" value="1"/>
</dbReference>
<dbReference type="SUPFAM" id="SSF52172">
    <property type="entry name" value="CheY-like"/>
    <property type="match status" value="1"/>
</dbReference>
<accession>A0LA11</accession>
<gene>
    <name evidence="4" type="ordered locus">Mmc1_2304</name>
</gene>
<feature type="modified residue" description="4-aspartylphosphate" evidence="2">
    <location>
        <position position="57"/>
    </location>
</feature>
<dbReference type="Gene3D" id="3.40.50.2300">
    <property type="match status" value="1"/>
</dbReference>
<evidence type="ECO:0000313" key="4">
    <source>
        <dbReference type="EMBL" id="ABK44804.1"/>
    </source>
</evidence>
<feature type="domain" description="Response regulatory" evidence="3">
    <location>
        <begin position="9"/>
        <end position="124"/>
    </location>
</feature>
<evidence type="ECO:0000256" key="2">
    <source>
        <dbReference type="PROSITE-ProRule" id="PRU00169"/>
    </source>
</evidence>
<proteinExistence type="predicted"/>
<organism evidence="4 5">
    <name type="scientific">Magnetococcus marinus (strain ATCC BAA-1437 / JCM 17883 / MC-1)</name>
    <dbReference type="NCBI Taxonomy" id="156889"/>
    <lineage>
        <taxon>Bacteria</taxon>
        <taxon>Pseudomonadati</taxon>
        <taxon>Pseudomonadota</taxon>
        <taxon>Magnetococcia</taxon>
        <taxon>Magnetococcales</taxon>
        <taxon>Magnetococcaceae</taxon>
        <taxon>Magnetococcus</taxon>
    </lineage>
</organism>
<dbReference type="Proteomes" id="UP000002586">
    <property type="component" value="Chromosome"/>
</dbReference>
<dbReference type="STRING" id="156889.Mmc1_2304"/>
<reference evidence="4 5" key="2">
    <citation type="journal article" date="2012" name="Int. J. Syst. Evol. Microbiol.">
        <title>Magnetococcus marinus gen. nov., sp. nov., a marine, magnetotactic bacterium that represents a novel lineage (Magnetococcaceae fam. nov.; Magnetococcales ord. nov.) at the base of the Alphaproteobacteria.</title>
        <authorList>
            <person name="Bazylinski D.A."/>
            <person name="Williams T.J."/>
            <person name="Lefevre C.T."/>
            <person name="Berg R.J."/>
            <person name="Zhang C.L."/>
            <person name="Bowser S.S."/>
            <person name="Dean A.J."/>
            <person name="Beveridge T.J."/>
        </authorList>
    </citation>
    <scope>NUCLEOTIDE SEQUENCE [LARGE SCALE GENOMIC DNA]</scope>
    <source>
        <strain evidence="5">ATCC BAA-1437 / JCM 17883 / MC-1</strain>
    </source>
</reference>
<evidence type="ECO:0000256" key="1">
    <source>
        <dbReference type="ARBA" id="ARBA00022553"/>
    </source>
</evidence>